<dbReference type="EnsemblMetazoa" id="CLYHEMT012360.1">
    <property type="protein sequence ID" value="CLYHEMP012360.1"/>
    <property type="gene ID" value="CLYHEMG012360"/>
</dbReference>
<dbReference type="AlphaFoldDB" id="A0A7M5V9Y8"/>
<organism evidence="4 5">
    <name type="scientific">Clytia hemisphaerica</name>
    <dbReference type="NCBI Taxonomy" id="252671"/>
    <lineage>
        <taxon>Eukaryota</taxon>
        <taxon>Metazoa</taxon>
        <taxon>Cnidaria</taxon>
        <taxon>Hydrozoa</taxon>
        <taxon>Hydroidolina</taxon>
        <taxon>Leptothecata</taxon>
        <taxon>Obeliida</taxon>
        <taxon>Clytiidae</taxon>
        <taxon>Clytia</taxon>
    </lineage>
</organism>
<feature type="domain" description="Rab-GAP TBC" evidence="3">
    <location>
        <begin position="1"/>
        <end position="68"/>
    </location>
</feature>
<feature type="transmembrane region" description="Helical" evidence="2">
    <location>
        <begin position="209"/>
        <end position="226"/>
    </location>
</feature>
<dbReference type="Proteomes" id="UP000594262">
    <property type="component" value="Unplaced"/>
</dbReference>
<keyword evidence="1" id="KW-0343">GTPase activation</keyword>
<keyword evidence="2" id="KW-0472">Membrane</keyword>
<dbReference type="PROSITE" id="PS50086">
    <property type="entry name" value="TBC_RABGAP"/>
    <property type="match status" value="1"/>
</dbReference>
<dbReference type="SUPFAM" id="SSF47923">
    <property type="entry name" value="Ypt/Rab-GAP domain of gyp1p"/>
    <property type="match status" value="1"/>
</dbReference>
<accession>A0A7M5V9Y8</accession>
<dbReference type="Gene3D" id="1.10.472.80">
    <property type="entry name" value="Ypt/Rab-GAP domain of gyp1p, domain 3"/>
    <property type="match status" value="1"/>
</dbReference>
<dbReference type="GO" id="GO:0005096">
    <property type="term" value="F:GTPase activator activity"/>
    <property type="evidence" value="ECO:0007669"/>
    <property type="project" value="UniProtKB-KW"/>
</dbReference>
<reference evidence="4" key="1">
    <citation type="submission" date="2021-01" db="UniProtKB">
        <authorList>
            <consortium name="EnsemblMetazoa"/>
        </authorList>
    </citation>
    <scope>IDENTIFICATION</scope>
</reference>
<protein>
    <recommendedName>
        <fullName evidence="3">Rab-GAP TBC domain-containing protein</fullName>
    </recommendedName>
</protein>
<dbReference type="Pfam" id="PF00566">
    <property type="entry name" value="RabGAP-TBC"/>
    <property type="match status" value="1"/>
</dbReference>
<evidence type="ECO:0000256" key="1">
    <source>
        <dbReference type="ARBA" id="ARBA00022468"/>
    </source>
</evidence>
<sequence length="233" mass="27007">DKNMNRTNRMLSLFYAVLSKVDQQLEQFLLCSDVGTIFALSWLITWFGHDVNSFETIVRLCDFFLATHPVMPVYVSVVLVRNHKTQVLQQECDMAMVHHCLCRLPAYLNIEDIDDVIKQAHDLYQQHPPTSLRSEVRKYLKESDSISHHAELLYRSYNQKPDRILRKRKKYGLLFTDTSLISSTEVRDTDGKQLALIGSNQTTNPLVKVAVWTMTVSMGVMTFLVLNTSKYWM</sequence>
<dbReference type="PANTHER" id="PTHR20913:SF7">
    <property type="entry name" value="RE60063P"/>
    <property type="match status" value="1"/>
</dbReference>
<dbReference type="GO" id="GO:0005789">
    <property type="term" value="C:endoplasmic reticulum membrane"/>
    <property type="evidence" value="ECO:0007669"/>
    <property type="project" value="TreeGrafter"/>
</dbReference>
<dbReference type="OrthoDB" id="206700at2759"/>
<proteinExistence type="predicted"/>
<evidence type="ECO:0000313" key="5">
    <source>
        <dbReference type="Proteomes" id="UP000594262"/>
    </source>
</evidence>
<name>A0A7M5V9Y8_9CNID</name>
<evidence type="ECO:0000313" key="4">
    <source>
        <dbReference type="EnsemblMetazoa" id="CLYHEMP012360.1"/>
    </source>
</evidence>
<dbReference type="InterPro" id="IPR000195">
    <property type="entry name" value="Rab-GAP-TBC_dom"/>
</dbReference>
<evidence type="ECO:0000259" key="3">
    <source>
        <dbReference type="PROSITE" id="PS50086"/>
    </source>
</evidence>
<dbReference type="PANTHER" id="PTHR20913">
    <property type="entry name" value="TBC1 DOMAIN FAMILY MEMBER 20/GTPASE"/>
    <property type="match status" value="1"/>
</dbReference>
<keyword evidence="2" id="KW-0812">Transmembrane</keyword>
<evidence type="ECO:0000256" key="2">
    <source>
        <dbReference type="SAM" id="Phobius"/>
    </source>
</evidence>
<dbReference type="InterPro" id="IPR035969">
    <property type="entry name" value="Rab-GAP_TBC_sf"/>
</dbReference>
<dbReference type="InterPro" id="IPR045913">
    <property type="entry name" value="TBC20/Gyp8-like"/>
</dbReference>
<keyword evidence="2" id="KW-1133">Transmembrane helix</keyword>
<keyword evidence="5" id="KW-1185">Reference proteome</keyword>
<dbReference type="GO" id="GO:0006888">
    <property type="term" value="P:endoplasmic reticulum to Golgi vesicle-mediated transport"/>
    <property type="evidence" value="ECO:0007669"/>
    <property type="project" value="TreeGrafter"/>
</dbReference>